<evidence type="ECO:0000256" key="1">
    <source>
        <dbReference type="ARBA" id="ARBA00008361"/>
    </source>
</evidence>
<feature type="domain" description="Methyltransferase type 11" evidence="4">
    <location>
        <begin position="59"/>
        <end position="153"/>
    </location>
</feature>
<evidence type="ECO:0000313" key="5">
    <source>
        <dbReference type="EMBL" id="GGM39673.1"/>
    </source>
</evidence>
<dbReference type="InterPro" id="IPR051052">
    <property type="entry name" value="Diverse_substrate_MTase"/>
</dbReference>
<dbReference type="GO" id="GO:0032259">
    <property type="term" value="P:methylation"/>
    <property type="evidence" value="ECO:0007669"/>
    <property type="project" value="UniProtKB-KW"/>
</dbReference>
<accession>A0A8J3CAE0</accession>
<dbReference type="SUPFAM" id="SSF53335">
    <property type="entry name" value="S-adenosyl-L-methionine-dependent methyltransferases"/>
    <property type="match status" value="1"/>
</dbReference>
<keyword evidence="2 5" id="KW-0489">Methyltransferase</keyword>
<dbReference type="EMBL" id="BMMK01000002">
    <property type="protein sequence ID" value="GGM39673.1"/>
    <property type="molecule type" value="Genomic_DNA"/>
</dbReference>
<comment type="caution">
    <text evidence="5">The sequence shown here is derived from an EMBL/GenBank/DDBJ whole genome shotgun (WGS) entry which is preliminary data.</text>
</comment>
<name>A0A8J3CAE0_9PSEU</name>
<dbReference type="Gene3D" id="3.40.50.150">
    <property type="entry name" value="Vaccinia Virus protein VP39"/>
    <property type="match status" value="1"/>
</dbReference>
<evidence type="ECO:0000256" key="2">
    <source>
        <dbReference type="ARBA" id="ARBA00022603"/>
    </source>
</evidence>
<gene>
    <name evidence="5" type="ORF">GCM10012275_08170</name>
</gene>
<reference evidence="5" key="1">
    <citation type="journal article" date="2014" name="Int. J. Syst. Evol. Microbiol.">
        <title>Complete genome sequence of Corynebacterium casei LMG S-19264T (=DSM 44701T), isolated from a smear-ripened cheese.</title>
        <authorList>
            <consortium name="US DOE Joint Genome Institute (JGI-PGF)"/>
            <person name="Walter F."/>
            <person name="Albersmeier A."/>
            <person name="Kalinowski J."/>
            <person name="Ruckert C."/>
        </authorList>
    </citation>
    <scope>NUCLEOTIDE SEQUENCE</scope>
    <source>
        <strain evidence="5">CGMCC 4.5737</strain>
    </source>
</reference>
<dbReference type="GO" id="GO:0008757">
    <property type="term" value="F:S-adenosylmethionine-dependent methyltransferase activity"/>
    <property type="evidence" value="ECO:0007669"/>
    <property type="project" value="InterPro"/>
</dbReference>
<dbReference type="Pfam" id="PF08241">
    <property type="entry name" value="Methyltransf_11"/>
    <property type="match status" value="1"/>
</dbReference>
<dbReference type="RefSeq" id="WP_229685967.1">
    <property type="nucleotide sequence ID" value="NZ_BMMK01000002.1"/>
</dbReference>
<comment type="similarity">
    <text evidence="1">Belongs to the methyltransferase superfamily.</text>
</comment>
<dbReference type="PANTHER" id="PTHR44942">
    <property type="entry name" value="METHYLTRANSF_11 DOMAIN-CONTAINING PROTEIN"/>
    <property type="match status" value="1"/>
</dbReference>
<proteinExistence type="inferred from homology"/>
<dbReference type="AlphaFoldDB" id="A0A8J3CAE0"/>
<sequence length="248" mass="27363">MKSYLRSAVEATRAAQVTPSPNIWHWPEIYEVENRAQDATGEIWRALAEECAFAGRDVVDVGCGDGFHLPAFAATARHVTGVEPHPPLVTRARQRVAELANVTIHTGSAQHLPLADAGADLVHARTAYFFGPGCEPGICEADRVLRPGGVLAIVDLDAGRAPYGDWMRADLPRYDPAAVEAFFERQGFACRRVDTQWQFRDRESLESVLRIEFSPEVADRAIAQTPGLTIPVSYRLHTRRKPAGLLVR</sequence>
<keyword evidence="6" id="KW-1185">Reference proteome</keyword>
<dbReference type="Proteomes" id="UP000637578">
    <property type="component" value="Unassembled WGS sequence"/>
</dbReference>
<evidence type="ECO:0000313" key="6">
    <source>
        <dbReference type="Proteomes" id="UP000637578"/>
    </source>
</evidence>
<dbReference type="CDD" id="cd02440">
    <property type="entry name" value="AdoMet_MTases"/>
    <property type="match status" value="1"/>
</dbReference>
<dbReference type="InterPro" id="IPR013216">
    <property type="entry name" value="Methyltransf_11"/>
</dbReference>
<evidence type="ECO:0000256" key="3">
    <source>
        <dbReference type="ARBA" id="ARBA00022679"/>
    </source>
</evidence>
<dbReference type="PANTHER" id="PTHR44942:SF4">
    <property type="entry name" value="METHYLTRANSFERASE TYPE 11 DOMAIN-CONTAINING PROTEIN"/>
    <property type="match status" value="1"/>
</dbReference>
<evidence type="ECO:0000259" key="4">
    <source>
        <dbReference type="Pfam" id="PF08241"/>
    </source>
</evidence>
<dbReference type="InterPro" id="IPR029063">
    <property type="entry name" value="SAM-dependent_MTases_sf"/>
</dbReference>
<protein>
    <submittedName>
        <fullName evidence="5">Methyltransferase type 11</fullName>
    </submittedName>
</protein>
<keyword evidence="3" id="KW-0808">Transferase</keyword>
<organism evidence="5 6">
    <name type="scientific">Longimycelium tulufanense</name>
    <dbReference type="NCBI Taxonomy" id="907463"/>
    <lineage>
        <taxon>Bacteria</taxon>
        <taxon>Bacillati</taxon>
        <taxon>Actinomycetota</taxon>
        <taxon>Actinomycetes</taxon>
        <taxon>Pseudonocardiales</taxon>
        <taxon>Pseudonocardiaceae</taxon>
        <taxon>Longimycelium</taxon>
    </lineage>
</organism>
<reference evidence="5" key="2">
    <citation type="submission" date="2020-09" db="EMBL/GenBank/DDBJ databases">
        <authorList>
            <person name="Sun Q."/>
            <person name="Zhou Y."/>
        </authorList>
    </citation>
    <scope>NUCLEOTIDE SEQUENCE</scope>
    <source>
        <strain evidence="5">CGMCC 4.5737</strain>
    </source>
</reference>